<dbReference type="GO" id="GO:0004364">
    <property type="term" value="F:glutathione transferase activity"/>
    <property type="evidence" value="ECO:0007669"/>
    <property type="project" value="TreeGrafter"/>
</dbReference>
<dbReference type="Pfam" id="PF13409">
    <property type="entry name" value="GST_N_2"/>
    <property type="match status" value="1"/>
</dbReference>
<dbReference type="Gene3D" id="3.40.30.10">
    <property type="entry name" value="Glutaredoxin"/>
    <property type="match status" value="1"/>
</dbReference>
<dbReference type="PANTHER" id="PTHR42673">
    <property type="entry name" value="MALEYLACETOACETATE ISOMERASE"/>
    <property type="match status" value="1"/>
</dbReference>
<dbReference type="GO" id="GO:0016034">
    <property type="term" value="F:maleylacetoacetate isomerase activity"/>
    <property type="evidence" value="ECO:0007669"/>
    <property type="project" value="TreeGrafter"/>
</dbReference>
<dbReference type="EMBL" id="FOZM01000001">
    <property type="protein sequence ID" value="SFR99548.1"/>
    <property type="molecule type" value="Genomic_DNA"/>
</dbReference>
<dbReference type="Pfam" id="PF13410">
    <property type="entry name" value="GST_C_2"/>
    <property type="match status" value="1"/>
</dbReference>
<dbReference type="SUPFAM" id="SSF47616">
    <property type="entry name" value="GST C-terminal domain-like"/>
    <property type="match status" value="1"/>
</dbReference>
<evidence type="ECO:0000256" key="1">
    <source>
        <dbReference type="SAM" id="MobiDB-lite"/>
    </source>
</evidence>
<dbReference type="Gene3D" id="1.20.1050.10">
    <property type="match status" value="1"/>
</dbReference>
<evidence type="ECO:0000259" key="2">
    <source>
        <dbReference type="PROSITE" id="PS50404"/>
    </source>
</evidence>
<feature type="region of interest" description="Disordered" evidence="1">
    <location>
        <begin position="212"/>
        <end position="233"/>
    </location>
</feature>
<reference evidence="3 4" key="1">
    <citation type="submission" date="2016-10" db="EMBL/GenBank/DDBJ databases">
        <authorList>
            <person name="de Groot N.N."/>
        </authorList>
    </citation>
    <scope>NUCLEOTIDE SEQUENCE [LARGE SCALE GENOMIC DNA]</scope>
    <source>
        <strain evidence="3 4">DSM 29433</strain>
    </source>
</reference>
<dbReference type="GO" id="GO:0006559">
    <property type="term" value="P:L-phenylalanine catabolic process"/>
    <property type="evidence" value="ECO:0007669"/>
    <property type="project" value="TreeGrafter"/>
</dbReference>
<feature type="compositionally biased region" description="Basic and acidic residues" evidence="1">
    <location>
        <begin position="222"/>
        <end position="233"/>
    </location>
</feature>
<dbReference type="CDD" id="cd03194">
    <property type="entry name" value="GST_C_3"/>
    <property type="match status" value="1"/>
</dbReference>
<dbReference type="SUPFAM" id="SSF52833">
    <property type="entry name" value="Thioredoxin-like"/>
    <property type="match status" value="1"/>
</dbReference>
<dbReference type="InterPro" id="IPR036249">
    <property type="entry name" value="Thioredoxin-like_sf"/>
</dbReference>
<keyword evidence="4" id="KW-1185">Reference proteome</keyword>
<dbReference type="PANTHER" id="PTHR42673:SF4">
    <property type="entry name" value="MALEYLACETOACETATE ISOMERASE"/>
    <property type="match status" value="1"/>
</dbReference>
<evidence type="ECO:0000313" key="4">
    <source>
        <dbReference type="Proteomes" id="UP000198926"/>
    </source>
</evidence>
<dbReference type="Proteomes" id="UP000198926">
    <property type="component" value="Unassembled WGS sequence"/>
</dbReference>
<accession>A0A1I6L8I3</accession>
<proteinExistence type="predicted"/>
<keyword evidence="3" id="KW-0808">Transferase</keyword>
<name>A0A1I6L8I3_9RHOB</name>
<organism evidence="3 4">
    <name type="scientific">Yoonia litorea</name>
    <dbReference type="NCBI Taxonomy" id="1123755"/>
    <lineage>
        <taxon>Bacteria</taxon>
        <taxon>Pseudomonadati</taxon>
        <taxon>Pseudomonadota</taxon>
        <taxon>Alphaproteobacteria</taxon>
        <taxon>Rhodobacterales</taxon>
        <taxon>Paracoccaceae</taxon>
        <taxon>Yoonia</taxon>
    </lineage>
</organism>
<dbReference type="InterPro" id="IPR036282">
    <property type="entry name" value="Glutathione-S-Trfase_C_sf"/>
</dbReference>
<dbReference type="PROSITE" id="PS50404">
    <property type="entry name" value="GST_NTER"/>
    <property type="match status" value="1"/>
</dbReference>
<gene>
    <name evidence="3" type="ORF">SAMN05444714_0273</name>
</gene>
<feature type="domain" description="GST N-terminal" evidence="2">
    <location>
        <begin position="6"/>
        <end position="87"/>
    </location>
</feature>
<sequence>MSGMTYQLHIGDRTFSSWSLRGWLMLKKFGLPFQEHMVGLYSGTMKDDLAHLEPARTVPVLQTAEGAVLTDSLAMAETLAERHPDAGLYPVEPAARALARSMVAEMHSSFHALRQDCPMILRHRLTRFSPAQSVQNDLERIFDLWSLAKDRFGSDGPWLFGNYSLADVFYAPVAMRITAYGLPAAPRWQTYIAQHLKDPDFLHWRSEAMKESHEPWPYPSDLETRPWPDEIAS</sequence>
<protein>
    <submittedName>
        <fullName evidence="3">Glutathione S-transferase</fullName>
    </submittedName>
</protein>
<dbReference type="GO" id="GO:0006749">
    <property type="term" value="P:glutathione metabolic process"/>
    <property type="evidence" value="ECO:0007669"/>
    <property type="project" value="TreeGrafter"/>
</dbReference>
<dbReference type="InterPro" id="IPR004045">
    <property type="entry name" value="Glutathione_S-Trfase_N"/>
</dbReference>
<evidence type="ECO:0000313" key="3">
    <source>
        <dbReference type="EMBL" id="SFR99548.1"/>
    </source>
</evidence>
<dbReference type="AlphaFoldDB" id="A0A1I6L8I3"/>
<dbReference type="STRING" id="1123755.SAMN05444714_0273"/>